<dbReference type="EMBL" id="JBHSDC010000012">
    <property type="protein sequence ID" value="MFC4231669.1"/>
    <property type="molecule type" value="Genomic_DNA"/>
</dbReference>
<evidence type="ECO:0000256" key="5">
    <source>
        <dbReference type="ARBA" id="ARBA00023136"/>
    </source>
</evidence>
<dbReference type="Pfam" id="PF03706">
    <property type="entry name" value="LPG_synthase_TM"/>
    <property type="match status" value="1"/>
</dbReference>
<comment type="caution">
    <text evidence="7">The sequence shown here is derived from an EMBL/GenBank/DDBJ whole genome shotgun (WGS) entry which is preliminary data.</text>
</comment>
<protein>
    <submittedName>
        <fullName evidence="7">Lysylphosphatidylglycerol synthase transmembrane domain-containing protein</fullName>
    </submittedName>
</protein>
<dbReference type="InterPro" id="IPR022791">
    <property type="entry name" value="L-PG_synthase/AglD"/>
</dbReference>
<evidence type="ECO:0000256" key="6">
    <source>
        <dbReference type="SAM" id="Phobius"/>
    </source>
</evidence>
<keyword evidence="2" id="KW-1003">Cell membrane</keyword>
<evidence type="ECO:0000256" key="4">
    <source>
        <dbReference type="ARBA" id="ARBA00022989"/>
    </source>
</evidence>
<evidence type="ECO:0000313" key="7">
    <source>
        <dbReference type="EMBL" id="MFC4231669.1"/>
    </source>
</evidence>
<feature type="transmembrane region" description="Helical" evidence="6">
    <location>
        <begin position="227"/>
        <end position="246"/>
    </location>
</feature>
<keyword evidence="8" id="KW-1185">Reference proteome</keyword>
<name>A0ABV8PU77_9BACT</name>
<gene>
    <name evidence="7" type="ORF">ACFOW1_07195</name>
</gene>
<dbReference type="Proteomes" id="UP001595906">
    <property type="component" value="Unassembled WGS sequence"/>
</dbReference>
<dbReference type="RefSeq" id="WP_379013230.1">
    <property type="nucleotide sequence ID" value="NZ_JBHSDC010000012.1"/>
</dbReference>
<accession>A0ABV8PU77</accession>
<evidence type="ECO:0000256" key="3">
    <source>
        <dbReference type="ARBA" id="ARBA00022692"/>
    </source>
</evidence>
<keyword evidence="5 6" id="KW-0472">Membrane</keyword>
<sequence>MKKKITNALKYSLFLGIGVFLVWWSLQQIPPDKWDEFKLSLRTAKFALLIPVFVILSSSHVLRSIRWKILMQPMGYQPSTVNVFFAVMIGYLTNLAIPRLGEVIRCTLLTRYEKIPTEKLVGTIVVERAFDVICLMLFFVIAFASQYQVVGEYGRELLMVIFTNKTGSISITKVAIVAIVLIAIIIAIKVWFNQFAHLNIVIALKKILRGVVEGLASIKNLQQKGKFLWCTVGIWTLYVVGTWVGLQATQGTEHLGIAVAISGLAFASLGMIATPGGIGAYAFFLAKVLEKNDIPYPIGYANGTLQWFAQFLLIVIVGFICLGLLPWYNKKKELLTNNETLK</sequence>
<proteinExistence type="predicted"/>
<organism evidence="7 8">
    <name type="scientific">Parasediminibacterium paludis</name>
    <dbReference type="NCBI Taxonomy" id="908966"/>
    <lineage>
        <taxon>Bacteria</taxon>
        <taxon>Pseudomonadati</taxon>
        <taxon>Bacteroidota</taxon>
        <taxon>Chitinophagia</taxon>
        <taxon>Chitinophagales</taxon>
        <taxon>Chitinophagaceae</taxon>
        <taxon>Parasediminibacterium</taxon>
    </lineage>
</organism>
<keyword evidence="4 6" id="KW-1133">Transmembrane helix</keyword>
<reference evidence="8" key="1">
    <citation type="journal article" date="2019" name="Int. J. Syst. Evol. Microbiol.">
        <title>The Global Catalogue of Microorganisms (GCM) 10K type strain sequencing project: providing services to taxonomists for standard genome sequencing and annotation.</title>
        <authorList>
            <consortium name="The Broad Institute Genomics Platform"/>
            <consortium name="The Broad Institute Genome Sequencing Center for Infectious Disease"/>
            <person name="Wu L."/>
            <person name="Ma J."/>
        </authorList>
    </citation>
    <scope>NUCLEOTIDE SEQUENCE [LARGE SCALE GENOMIC DNA]</scope>
    <source>
        <strain evidence="8">CECT 8010</strain>
    </source>
</reference>
<feature type="transmembrane region" description="Helical" evidence="6">
    <location>
        <begin position="129"/>
        <end position="149"/>
    </location>
</feature>
<dbReference type="PANTHER" id="PTHR39087">
    <property type="entry name" value="UPF0104 MEMBRANE PROTEIN MJ1595"/>
    <property type="match status" value="1"/>
</dbReference>
<feature type="transmembrane region" description="Helical" evidence="6">
    <location>
        <begin position="258"/>
        <end position="286"/>
    </location>
</feature>
<dbReference type="PANTHER" id="PTHR39087:SF2">
    <property type="entry name" value="UPF0104 MEMBRANE PROTEIN MJ1595"/>
    <property type="match status" value="1"/>
</dbReference>
<feature type="transmembrane region" description="Helical" evidence="6">
    <location>
        <begin position="46"/>
        <end position="65"/>
    </location>
</feature>
<evidence type="ECO:0000256" key="1">
    <source>
        <dbReference type="ARBA" id="ARBA00004651"/>
    </source>
</evidence>
<keyword evidence="3 6" id="KW-0812">Transmembrane</keyword>
<feature type="transmembrane region" description="Helical" evidence="6">
    <location>
        <begin position="169"/>
        <end position="192"/>
    </location>
</feature>
<dbReference type="NCBIfam" id="TIGR00374">
    <property type="entry name" value="flippase-like domain"/>
    <property type="match status" value="1"/>
</dbReference>
<feature type="transmembrane region" description="Helical" evidence="6">
    <location>
        <begin position="7"/>
        <end position="26"/>
    </location>
</feature>
<comment type="subcellular location">
    <subcellularLocation>
        <location evidence="1">Cell membrane</location>
        <topology evidence="1">Multi-pass membrane protein</topology>
    </subcellularLocation>
</comment>
<evidence type="ECO:0000256" key="2">
    <source>
        <dbReference type="ARBA" id="ARBA00022475"/>
    </source>
</evidence>
<feature type="transmembrane region" description="Helical" evidence="6">
    <location>
        <begin position="307"/>
        <end position="328"/>
    </location>
</feature>
<evidence type="ECO:0000313" key="8">
    <source>
        <dbReference type="Proteomes" id="UP001595906"/>
    </source>
</evidence>